<dbReference type="InterPro" id="IPR002327">
    <property type="entry name" value="Cyt_c_1A/1B"/>
</dbReference>
<evidence type="ECO:0000259" key="7">
    <source>
        <dbReference type="PROSITE" id="PS51007"/>
    </source>
</evidence>
<keyword evidence="2 6" id="KW-0349">Heme</keyword>
<keyword evidence="3 6" id="KW-0479">Metal-binding</keyword>
<dbReference type="InterPro" id="IPR009056">
    <property type="entry name" value="Cyt_c-like_dom"/>
</dbReference>
<dbReference type="EMBL" id="CP115541">
    <property type="protein sequence ID" value="WNH54266.1"/>
    <property type="molecule type" value="Genomic_DNA"/>
</dbReference>
<feature type="domain" description="Cytochrome c" evidence="7">
    <location>
        <begin position="20"/>
        <end position="119"/>
    </location>
</feature>
<accession>A0ABY9YTM9</accession>
<name>A0ABY9YTM9_9GAMM</name>
<reference evidence="8 9" key="1">
    <citation type="submission" date="2022-12" db="EMBL/GenBank/DDBJ databases">
        <title>Two new species, Stenotrophomonas aracearum and Stenotrophomonas oahuensis, isolated from Anthurium (Araceae family) in Hawaii.</title>
        <authorList>
            <person name="Chunag S.C."/>
            <person name="Dobhal S."/>
            <person name="Alvarez A."/>
            <person name="Arif M."/>
        </authorList>
    </citation>
    <scope>NUCLEOTIDE SEQUENCE [LARGE SCALE GENOMIC DNA]</scope>
    <source>
        <strain evidence="8 9">A5586</strain>
    </source>
</reference>
<dbReference type="PRINTS" id="PR00604">
    <property type="entry name" value="CYTCHRMECIAB"/>
</dbReference>
<evidence type="ECO:0000256" key="5">
    <source>
        <dbReference type="ARBA" id="ARBA00023004"/>
    </source>
</evidence>
<sequence>MLAVVLLSACTAAPQTPEQARQRERERAFAICGGCHTVNAGGVHRFGPNLHGVIGRRAGSLSDYPYSPAMRRANLVWSEQTLDAFLRSPASVVPDSRMVNSTADPERRKLVIEYLKGNHP</sequence>
<evidence type="ECO:0000313" key="8">
    <source>
        <dbReference type="EMBL" id="WNH54266.1"/>
    </source>
</evidence>
<keyword evidence="1" id="KW-0813">Transport</keyword>
<dbReference type="Proteomes" id="UP001302072">
    <property type="component" value="Chromosome"/>
</dbReference>
<evidence type="ECO:0000256" key="6">
    <source>
        <dbReference type="PROSITE-ProRule" id="PRU00433"/>
    </source>
</evidence>
<organism evidence="8 9">
    <name type="scientific">Stenotrophomonas oahuensis</name>
    <dbReference type="NCBI Taxonomy" id="3003271"/>
    <lineage>
        <taxon>Bacteria</taxon>
        <taxon>Pseudomonadati</taxon>
        <taxon>Pseudomonadota</taxon>
        <taxon>Gammaproteobacteria</taxon>
        <taxon>Lysobacterales</taxon>
        <taxon>Lysobacteraceae</taxon>
        <taxon>Stenotrophomonas</taxon>
    </lineage>
</organism>
<proteinExistence type="predicted"/>
<evidence type="ECO:0000256" key="4">
    <source>
        <dbReference type="ARBA" id="ARBA00022982"/>
    </source>
</evidence>
<evidence type="ECO:0000313" key="9">
    <source>
        <dbReference type="Proteomes" id="UP001302072"/>
    </source>
</evidence>
<evidence type="ECO:0000256" key="3">
    <source>
        <dbReference type="ARBA" id="ARBA00022723"/>
    </source>
</evidence>
<dbReference type="SUPFAM" id="SSF46626">
    <property type="entry name" value="Cytochrome c"/>
    <property type="match status" value="1"/>
</dbReference>
<gene>
    <name evidence="8" type="ORF">PDM29_08315</name>
</gene>
<dbReference type="PANTHER" id="PTHR11961">
    <property type="entry name" value="CYTOCHROME C"/>
    <property type="match status" value="1"/>
</dbReference>
<keyword evidence="4" id="KW-0249">Electron transport</keyword>
<dbReference type="PROSITE" id="PS51007">
    <property type="entry name" value="CYTC"/>
    <property type="match status" value="1"/>
</dbReference>
<protein>
    <submittedName>
        <fullName evidence="8">Cytochrome C</fullName>
    </submittedName>
</protein>
<dbReference type="RefSeq" id="WP_311193378.1">
    <property type="nucleotide sequence ID" value="NZ_CP115541.1"/>
</dbReference>
<evidence type="ECO:0000256" key="2">
    <source>
        <dbReference type="ARBA" id="ARBA00022617"/>
    </source>
</evidence>
<dbReference type="Gene3D" id="1.10.760.10">
    <property type="entry name" value="Cytochrome c-like domain"/>
    <property type="match status" value="1"/>
</dbReference>
<evidence type="ECO:0000256" key="1">
    <source>
        <dbReference type="ARBA" id="ARBA00022448"/>
    </source>
</evidence>
<keyword evidence="5 6" id="KW-0408">Iron</keyword>
<dbReference type="InterPro" id="IPR036909">
    <property type="entry name" value="Cyt_c-like_dom_sf"/>
</dbReference>
<keyword evidence="9" id="KW-1185">Reference proteome</keyword>